<evidence type="ECO:0000313" key="2">
    <source>
        <dbReference type="Proteomes" id="UP000014216"/>
    </source>
</evidence>
<accession>S0G0L4</accession>
<dbReference type="InterPro" id="IPR043129">
    <property type="entry name" value="ATPase_NBD"/>
</dbReference>
<comment type="caution">
    <text evidence="1">The sequence shown here is derived from an EMBL/GenBank/DDBJ whole genome shotgun (WGS) entry which is preliminary data.</text>
</comment>
<proteinExistence type="predicted"/>
<dbReference type="RefSeq" id="WP_006964720.1">
    <property type="nucleotide sequence ID" value="NZ_APJX01000002.1"/>
</dbReference>
<dbReference type="Pfam" id="PF05137">
    <property type="entry name" value="PilN"/>
    <property type="match status" value="1"/>
</dbReference>
<reference evidence="1 2" key="1">
    <citation type="journal article" date="2013" name="Genome Announc.">
        <title>Draft Genome Sequence of Desulfotignum phosphitoxidans DSM 13687 Strain FiPS-3.</title>
        <authorList>
            <person name="Poehlein A."/>
            <person name="Daniel R."/>
            <person name="Simeonova D.D."/>
        </authorList>
    </citation>
    <scope>NUCLEOTIDE SEQUENCE [LARGE SCALE GENOMIC DNA]</scope>
    <source>
        <strain evidence="1 2">DSM 13687</strain>
    </source>
</reference>
<name>S0G0L4_9BACT</name>
<protein>
    <submittedName>
        <fullName evidence="1">General secretion pathway protein L</fullName>
    </submittedName>
</protein>
<gene>
    <name evidence="1" type="primary">gspL</name>
    <name evidence="1" type="ORF">Dpo_2c01490</name>
</gene>
<dbReference type="Proteomes" id="UP000014216">
    <property type="component" value="Unassembled WGS sequence"/>
</dbReference>
<dbReference type="SUPFAM" id="SSF53067">
    <property type="entry name" value="Actin-like ATPase domain"/>
    <property type="match status" value="1"/>
</dbReference>
<evidence type="ECO:0000313" key="1">
    <source>
        <dbReference type="EMBL" id="EMS80460.1"/>
    </source>
</evidence>
<dbReference type="InterPro" id="IPR007813">
    <property type="entry name" value="PilN"/>
</dbReference>
<dbReference type="EMBL" id="APJX01000002">
    <property type="protein sequence ID" value="EMS80460.1"/>
    <property type="molecule type" value="Genomic_DNA"/>
</dbReference>
<dbReference type="Gene3D" id="3.30.420.380">
    <property type="match status" value="1"/>
</dbReference>
<keyword evidence="2" id="KW-1185">Reference proteome</keyword>
<dbReference type="AlphaFoldDB" id="S0G0L4"/>
<dbReference type="OrthoDB" id="5431056at2"/>
<sequence>MAGRLLVLDIDDRGIDARTGKEHFFAAWADLPDFEDRAPHFPAALELIAGKLNLKSCDHAIILIASRQACFRNISLPFKHDNKIRQVLPLELAPCLPFPDQPFVFDYLRQDLHFVPDQHLFLTASIPEHVVRQMVSCLMSLKIRPRIVCPKGYALAVCFLENQKQKPDLAFIYTGRSETTLTLVVQGKPVMVRSLPGPDTDNEKTVHAFFQTMTGFRQKTGVEKELEICIAFENSAQKSAEALRTALSQHASVKKAGITMHAIDTESMDLSRLERSRRLLNFCQGRYGAGSFFQKFKTELVILAAIGSIALGLSIYSLQKDISRLEAAIAIERQKAAAVYRNTFPDSTSPGVHAPLLLMQAQVNDALKKTDSRILPEDLTNSPHHRAVDVLYELSGNIPETLPVRLSRLLLNRGNLIIAGTTDSFYTVDRLKTTLEKSPVFKTVTINTAEAGKSENQVLFNFNITI</sequence>
<organism evidence="1 2">
    <name type="scientific">Desulfotignum phosphitoxidans DSM 13687</name>
    <dbReference type="NCBI Taxonomy" id="1286635"/>
    <lineage>
        <taxon>Bacteria</taxon>
        <taxon>Pseudomonadati</taxon>
        <taxon>Thermodesulfobacteriota</taxon>
        <taxon>Desulfobacteria</taxon>
        <taxon>Desulfobacterales</taxon>
        <taxon>Desulfobacteraceae</taxon>
        <taxon>Desulfotignum</taxon>
    </lineage>
</organism>